<dbReference type="EMBL" id="FOJO01000017">
    <property type="protein sequence ID" value="SFA57265.1"/>
    <property type="molecule type" value="Genomic_DNA"/>
</dbReference>
<keyword evidence="4" id="KW-1185">Reference proteome</keyword>
<accession>A0A099F0B9</accession>
<gene>
    <name evidence="2" type="ORF">IT41_13005</name>
    <name evidence="3" type="ORF">SAMN04487972_11722</name>
</gene>
<keyword evidence="2" id="KW-0032">Aminotransferase</keyword>
<dbReference type="EMBL" id="JRKN01000018">
    <property type="protein sequence ID" value="KGJ03698.1"/>
    <property type="molecule type" value="Genomic_DNA"/>
</dbReference>
<dbReference type="InterPro" id="IPR015890">
    <property type="entry name" value="Chorismate_C"/>
</dbReference>
<reference evidence="2 4" key="2">
    <citation type="submission" date="2014-10" db="EMBL/GenBank/DDBJ databases">
        <title>Paracoccus sanguinis sp. nov., isolated from clinical specimens of New York State patients.</title>
        <authorList>
            <person name="Mingle L.A."/>
            <person name="Cole J.A."/>
            <person name="Lapierre P."/>
            <person name="Musser K.A."/>
        </authorList>
    </citation>
    <scope>NUCLEOTIDE SEQUENCE [LARGE SCALE GENOMIC DNA]</scope>
    <source>
        <strain evidence="2 4">JCM 14014</strain>
    </source>
</reference>
<dbReference type="eggNOG" id="COG0147">
    <property type="taxonomic scope" value="Bacteria"/>
</dbReference>
<dbReference type="InterPro" id="IPR005801">
    <property type="entry name" value="ADC_synthase"/>
</dbReference>
<dbReference type="PANTHER" id="PTHR11236">
    <property type="entry name" value="AMINOBENZOATE/ANTHRANILATE SYNTHASE"/>
    <property type="match status" value="1"/>
</dbReference>
<sequence>MILCEFGPGRAPCMFRDPDETVLATHPDEVAPALERLEARRRAGAWIAGYLSYELGYALEPVLAPLMPGDRRWPLLAFSVHRDGPRPMPALPSGDAARLSPLRPLIGQDNYDRAFARTRDYIAAGDCYQINLTFPLGARLVSGSALDLHAALAARQPVGYGAYLDMGQGPVIVSRSPELFVRLDARGAIEARPMKGTAPRDPDPTRDAALAAGLAASAKNRAENLMIVDLLRNDIARISRVGSVRVPELFAVETYATLHQMTSRVVGQLARPADLGALLRALFPCGSITGAPKIRAMQIIREVEPFARGVYCGSIGWMAPDGRAEFSVAIRTLSVWPDGRVVLNAGGGVVQDSTPEGEWEEALWKTRYAQALATPA</sequence>
<reference evidence="3 5" key="3">
    <citation type="submission" date="2016-10" db="EMBL/GenBank/DDBJ databases">
        <authorList>
            <person name="de Groot N.N."/>
        </authorList>
    </citation>
    <scope>NUCLEOTIDE SEQUENCE [LARGE SCALE GENOMIC DNA]</scope>
    <source>
        <strain evidence="3 5">CGMCC 1.6117</strain>
    </source>
</reference>
<protein>
    <submittedName>
        <fullName evidence="2 3">Aminodeoxychorismate synthase</fullName>
        <ecNumber evidence="2">2.6.1.85</ecNumber>
    </submittedName>
</protein>
<proteinExistence type="predicted"/>
<dbReference type="Pfam" id="PF00425">
    <property type="entry name" value="Chorismate_bind"/>
    <property type="match status" value="1"/>
</dbReference>
<dbReference type="Proteomes" id="UP000029846">
    <property type="component" value="Unassembled WGS sequence"/>
</dbReference>
<dbReference type="PRINTS" id="PR00095">
    <property type="entry name" value="ANTSNTHASEI"/>
</dbReference>
<keyword evidence="2" id="KW-0808">Transferase</keyword>
<feature type="domain" description="Chorismate-utilising enzyme C-terminal" evidence="1">
    <location>
        <begin position="108"/>
        <end position="364"/>
    </location>
</feature>
<reference evidence="2 4" key="1">
    <citation type="submission" date="2014-09" db="EMBL/GenBank/DDBJ databases">
        <authorList>
            <person name="McGinnis J.M."/>
            <person name="Wolfgang W.J."/>
        </authorList>
    </citation>
    <scope>NUCLEOTIDE SEQUENCE [LARGE SCALE GENOMIC DNA]</scope>
    <source>
        <strain evidence="2 4">JCM 14014</strain>
    </source>
</reference>
<evidence type="ECO:0000313" key="2">
    <source>
        <dbReference type="EMBL" id="KGJ03698.1"/>
    </source>
</evidence>
<evidence type="ECO:0000313" key="3">
    <source>
        <dbReference type="EMBL" id="SFA57265.1"/>
    </source>
</evidence>
<dbReference type="RefSeq" id="WP_036741902.1">
    <property type="nucleotide sequence ID" value="NZ_FOJO01000017.1"/>
</dbReference>
<dbReference type="AlphaFoldDB" id="A0A099F0B9"/>
<dbReference type="InterPro" id="IPR005802">
    <property type="entry name" value="ADC_synth_comp_1"/>
</dbReference>
<dbReference type="InterPro" id="IPR019999">
    <property type="entry name" value="Anth_synth_I-like"/>
</dbReference>
<dbReference type="GO" id="GO:0009396">
    <property type="term" value="P:folic acid-containing compound biosynthetic process"/>
    <property type="evidence" value="ECO:0007669"/>
    <property type="project" value="InterPro"/>
</dbReference>
<dbReference type="SUPFAM" id="SSF56322">
    <property type="entry name" value="ADC synthase"/>
    <property type="match status" value="1"/>
</dbReference>
<organism evidence="2 4">
    <name type="scientific">Paracoccus halophilus</name>
    <dbReference type="NCBI Taxonomy" id="376733"/>
    <lineage>
        <taxon>Bacteria</taxon>
        <taxon>Pseudomonadati</taxon>
        <taxon>Pseudomonadota</taxon>
        <taxon>Alphaproteobacteria</taxon>
        <taxon>Rhodobacterales</taxon>
        <taxon>Paracoccaceae</taxon>
        <taxon>Paracoccus</taxon>
    </lineage>
</organism>
<evidence type="ECO:0000313" key="4">
    <source>
        <dbReference type="Proteomes" id="UP000029846"/>
    </source>
</evidence>
<dbReference type="EC" id="2.6.1.85" evidence="2"/>
<evidence type="ECO:0000259" key="1">
    <source>
        <dbReference type="Pfam" id="PF00425"/>
    </source>
</evidence>
<dbReference type="PANTHER" id="PTHR11236:SF50">
    <property type="entry name" value="AMINODEOXYCHORISMATE SYNTHASE COMPONENT 1"/>
    <property type="match status" value="1"/>
</dbReference>
<evidence type="ECO:0000313" key="5">
    <source>
        <dbReference type="Proteomes" id="UP000182312"/>
    </source>
</evidence>
<dbReference type="NCBIfam" id="TIGR00553">
    <property type="entry name" value="pabB"/>
    <property type="match status" value="1"/>
</dbReference>
<dbReference type="STRING" id="376733.SAMN04487972_11722"/>
<dbReference type="GO" id="GO:0000162">
    <property type="term" value="P:L-tryptophan biosynthetic process"/>
    <property type="evidence" value="ECO:0007669"/>
    <property type="project" value="TreeGrafter"/>
</dbReference>
<dbReference type="OrthoDB" id="9803598at2"/>
<dbReference type="GO" id="GO:0046820">
    <property type="term" value="F:4-amino-4-deoxychorismate synthase activity"/>
    <property type="evidence" value="ECO:0007669"/>
    <property type="project" value="UniProtKB-EC"/>
</dbReference>
<dbReference type="Proteomes" id="UP000182312">
    <property type="component" value="Unassembled WGS sequence"/>
</dbReference>
<dbReference type="Gene3D" id="3.60.120.10">
    <property type="entry name" value="Anthranilate synthase"/>
    <property type="match status" value="1"/>
</dbReference>
<dbReference type="NCBIfam" id="NF005698">
    <property type="entry name" value="PRK07508.1"/>
    <property type="match status" value="1"/>
</dbReference>
<name>A0A099F0B9_9RHOB</name>